<proteinExistence type="inferred from homology"/>
<organism evidence="4 5">
    <name type="scientific">Leptidea sinapis</name>
    <dbReference type="NCBI Taxonomy" id="189913"/>
    <lineage>
        <taxon>Eukaryota</taxon>
        <taxon>Metazoa</taxon>
        <taxon>Ecdysozoa</taxon>
        <taxon>Arthropoda</taxon>
        <taxon>Hexapoda</taxon>
        <taxon>Insecta</taxon>
        <taxon>Pterygota</taxon>
        <taxon>Neoptera</taxon>
        <taxon>Endopterygota</taxon>
        <taxon>Lepidoptera</taxon>
        <taxon>Glossata</taxon>
        <taxon>Ditrysia</taxon>
        <taxon>Papilionoidea</taxon>
        <taxon>Pieridae</taxon>
        <taxon>Dismorphiinae</taxon>
        <taxon>Leptidea</taxon>
    </lineage>
</organism>
<dbReference type="Pfam" id="PF05907">
    <property type="entry name" value="CXXC_Zn-b_euk"/>
    <property type="match status" value="1"/>
</dbReference>
<keyword evidence="2" id="KW-0479">Metal-binding</keyword>
<evidence type="ECO:0000313" key="4">
    <source>
        <dbReference type="EMBL" id="VVD03376.1"/>
    </source>
</evidence>
<dbReference type="Proteomes" id="UP000324832">
    <property type="component" value="Unassembled WGS sequence"/>
</dbReference>
<evidence type="ECO:0000256" key="1">
    <source>
        <dbReference type="ARBA" id="ARBA00007818"/>
    </source>
</evidence>
<name>A0A5E4R0C5_9NEOP</name>
<dbReference type="GO" id="GO:0008270">
    <property type="term" value="F:zinc ion binding"/>
    <property type="evidence" value="ECO:0007669"/>
    <property type="project" value="TreeGrafter"/>
</dbReference>
<evidence type="ECO:0000256" key="2">
    <source>
        <dbReference type="ARBA" id="ARBA00022723"/>
    </source>
</evidence>
<reference evidence="4 5" key="1">
    <citation type="submission" date="2017-07" db="EMBL/GenBank/DDBJ databases">
        <authorList>
            <person name="Talla V."/>
            <person name="Backstrom N."/>
        </authorList>
    </citation>
    <scope>NUCLEOTIDE SEQUENCE [LARGE SCALE GENOMIC DNA]</scope>
</reference>
<sequence>MRSETNLAIKCKLCGRENTIDVVDQSNGFLTGDDTDFKTIVVFDCRGIEPIDFEPRSGWIAESANNGTKFQDVDLTSKEWEEYDEKNNVCVSIYELEWRFVKVK</sequence>
<dbReference type="PANTHER" id="PTHR12857">
    <property type="entry name" value="CXXC MOTIF CONTAINING ZINC BINDING PROTEIN"/>
    <property type="match status" value="1"/>
</dbReference>
<keyword evidence="5" id="KW-1185">Reference proteome</keyword>
<evidence type="ECO:0000313" key="5">
    <source>
        <dbReference type="Proteomes" id="UP000324832"/>
    </source>
</evidence>
<evidence type="ECO:0000256" key="3">
    <source>
        <dbReference type="ARBA" id="ARBA00022833"/>
    </source>
</evidence>
<dbReference type="SUPFAM" id="SSF141678">
    <property type="entry name" value="MAL13P1.257-like"/>
    <property type="match status" value="1"/>
</dbReference>
<dbReference type="PANTHER" id="PTHR12857:SF0">
    <property type="entry name" value="CXXC MOTIF CONTAINING ZINC BINDING PROTEIN"/>
    <property type="match status" value="1"/>
</dbReference>
<gene>
    <name evidence="4" type="ORF">LSINAPIS_LOCUS13385</name>
</gene>
<dbReference type="AlphaFoldDB" id="A0A5E4R0C5"/>
<keyword evidence="3" id="KW-0862">Zinc</keyword>
<dbReference type="InterPro" id="IPR008584">
    <property type="entry name" value="CXXC_Zn-binding_euk"/>
</dbReference>
<dbReference type="EMBL" id="FZQP02006744">
    <property type="protein sequence ID" value="VVD03376.1"/>
    <property type="molecule type" value="Genomic_DNA"/>
</dbReference>
<comment type="similarity">
    <text evidence="1">Belongs to the UPF0587 family.</text>
</comment>
<accession>A0A5E4R0C5</accession>
<protein>
    <submittedName>
        <fullName evidence="4">Uncharacterized protein</fullName>
    </submittedName>
</protein>